<protein>
    <recommendedName>
        <fullName evidence="6">TonB-dependent receptor</fullName>
    </recommendedName>
</protein>
<accession>A0ABQ1JWZ5</accession>
<evidence type="ECO:0000256" key="1">
    <source>
        <dbReference type="ARBA" id="ARBA00004442"/>
    </source>
</evidence>
<dbReference type="RefSeq" id="WP_084394409.1">
    <property type="nucleotide sequence ID" value="NZ_BMKF01000003.1"/>
</dbReference>
<comment type="caution">
    <text evidence="4">The sequence shown here is derived from an EMBL/GenBank/DDBJ whole genome shotgun (WGS) entry which is preliminary data.</text>
</comment>
<reference evidence="5" key="1">
    <citation type="journal article" date="2019" name="Int. J. Syst. Evol. Microbiol.">
        <title>The Global Catalogue of Microorganisms (GCM) 10K type strain sequencing project: providing services to taxonomists for standard genome sequencing and annotation.</title>
        <authorList>
            <consortium name="The Broad Institute Genomics Platform"/>
            <consortium name="The Broad Institute Genome Sequencing Center for Infectious Disease"/>
            <person name="Wu L."/>
            <person name="Ma J."/>
        </authorList>
    </citation>
    <scope>NUCLEOTIDE SEQUENCE [LARGE SCALE GENOMIC DNA]</scope>
    <source>
        <strain evidence="5">CGMCC 1.15928</strain>
    </source>
</reference>
<evidence type="ECO:0000256" key="3">
    <source>
        <dbReference type="ARBA" id="ARBA00023237"/>
    </source>
</evidence>
<dbReference type="InterPro" id="IPR036942">
    <property type="entry name" value="Beta-barrel_TonB_sf"/>
</dbReference>
<evidence type="ECO:0008006" key="6">
    <source>
        <dbReference type="Google" id="ProtNLM"/>
    </source>
</evidence>
<dbReference type="EMBL" id="BMKF01000003">
    <property type="protein sequence ID" value="GGB79889.1"/>
    <property type="molecule type" value="Genomic_DNA"/>
</dbReference>
<dbReference type="SUPFAM" id="SSF56935">
    <property type="entry name" value="Porins"/>
    <property type="match status" value="1"/>
</dbReference>
<gene>
    <name evidence="4" type="ORF">GCM10011503_30780</name>
</gene>
<sequence>MRHLHLSEAPAAFGATLMKGDYHLFDLTTSAEIRTGVEIDLFVKNATDEYGILNAPFSFAGSVTRPRTIGASLRLALD</sequence>
<proteinExistence type="predicted"/>
<evidence type="ECO:0000313" key="4">
    <source>
        <dbReference type="EMBL" id="GGB79889.1"/>
    </source>
</evidence>
<evidence type="ECO:0000256" key="2">
    <source>
        <dbReference type="ARBA" id="ARBA00023136"/>
    </source>
</evidence>
<dbReference type="Proteomes" id="UP000628854">
    <property type="component" value="Unassembled WGS sequence"/>
</dbReference>
<keyword evidence="2" id="KW-0472">Membrane</keyword>
<keyword evidence="3" id="KW-0998">Cell outer membrane</keyword>
<organism evidence="4 5">
    <name type="scientific">Henriciella pelagia</name>
    <dbReference type="NCBI Taxonomy" id="1977912"/>
    <lineage>
        <taxon>Bacteria</taxon>
        <taxon>Pseudomonadati</taxon>
        <taxon>Pseudomonadota</taxon>
        <taxon>Alphaproteobacteria</taxon>
        <taxon>Hyphomonadales</taxon>
        <taxon>Hyphomonadaceae</taxon>
        <taxon>Henriciella</taxon>
    </lineage>
</organism>
<dbReference type="Gene3D" id="2.40.170.20">
    <property type="entry name" value="TonB-dependent receptor, beta-barrel domain"/>
    <property type="match status" value="1"/>
</dbReference>
<keyword evidence="5" id="KW-1185">Reference proteome</keyword>
<comment type="subcellular location">
    <subcellularLocation>
        <location evidence="1">Cell outer membrane</location>
    </subcellularLocation>
</comment>
<name>A0ABQ1JWZ5_9PROT</name>
<evidence type="ECO:0000313" key="5">
    <source>
        <dbReference type="Proteomes" id="UP000628854"/>
    </source>
</evidence>